<proteinExistence type="predicted"/>
<keyword evidence="1" id="KW-0812">Transmembrane</keyword>
<gene>
    <name evidence="2" type="ORF">SAMN05660299_01212</name>
</gene>
<sequence length="52" mass="6019">MQWIINAIVEADAVMENEQKEHKNRQYTFEKYVIKINLAIIGIAILTLRGGM</sequence>
<dbReference type="EMBL" id="FNHQ01000010">
    <property type="protein sequence ID" value="SDM61839.1"/>
    <property type="molecule type" value="Genomic_DNA"/>
</dbReference>
<keyword evidence="3" id="KW-1185">Reference proteome</keyword>
<feature type="transmembrane region" description="Helical" evidence="1">
    <location>
        <begin position="32"/>
        <end position="51"/>
    </location>
</feature>
<keyword evidence="1" id="KW-1133">Transmembrane helix</keyword>
<evidence type="ECO:0000313" key="3">
    <source>
        <dbReference type="Proteomes" id="UP000199309"/>
    </source>
</evidence>
<keyword evidence="1" id="KW-0472">Membrane</keyword>
<accession>A0A1G9UPJ0</accession>
<organism evidence="2 3">
    <name type="scientific">Megasphaera paucivorans</name>
    <dbReference type="NCBI Taxonomy" id="349095"/>
    <lineage>
        <taxon>Bacteria</taxon>
        <taxon>Bacillati</taxon>
        <taxon>Bacillota</taxon>
        <taxon>Negativicutes</taxon>
        <taxon>Veillonellales</taxon>
        <taxon>Veillonellaceae</taxon>
        <taxon>Megasphaera</taxon>
    </lineage>
</organism>
<reference evidence="2 3" key="1">
    <citation type="submission" date="2016-10" db="EMBL/GenBank/DDBJ databases">
        <authorList>
            <person name="de Groot N.N."/>
        </authorList>
    </citation>
    <scope>NUCLEOTIDE SEQUENCE [LARGE SCALE GENOMIC DNA]</scope>
    <source>
        <strain evidence="2 3">DSM 16981</strain>
    </source>
</reference>
<evidence type="ECO:0000256" key="1">
    <source>
        <dbReference type="SAM" id="Phobius"/>
    </source>
</evidence>
<protein>
    <submittedName>
        <fullName evidence="2">Uncharacterized protein</fullName>
    </submittedName>
</protein>
<dbReference type="Proteomes" id="UP000199309">
    <property type="component" value="Unassembled WGS sequence"/>
</dbReference>
<evidence type="ECO:0000313" key="2">
    <source>
        <dbReference type="EMBL" id="SDM61839.1"/>
    </source>
</evidence>
<dbReference type="RefSeq" id="WP_176762890.1">
    <property type="nucleotide sequence ID" value="NZ_FNHQ01000010.1"/>
</dbReference>
<name>A0A1G9UPJ0_9FIRM</name>
<dbReference type="AlphaFoldDB" id="A0A1G9UPJ0"/>